<evidence type="ECO:0000313" key="1">
    <source>
        <dbReference type="EMBL" id="KAF2296471.1"/>
    </source>
</evidence>
<sequence length="114" mass="12860">MLMLPRIPDFRFGLGFVARDWNGSFLAAKNVVLQGVIQALKNLFYQDSSFFGLLISDCKSQLSEIDSVIFAHVYRSVNGVAHRFARATHSVLDVGECIDHPPYFIVQALSEDFY</sequence>
<dbReference type="AlphaFoldDB" id="A0A6A6L543"/>
<dbReference type="InterPro" id="IPR053151">
    <property type="entry name" value="RNase_H-like"/>
</dbReference>
<accession>A0A6A6L543</accession>
<protein>
    <submittedName>
        <fullName evidence="1">Uncharacterized protein</fullName>
    </submittedName>
</protein>
<proteinExistence type="predicted"/>
<organism evidence="1 2">
    <name type="scientific">Hevea brasiliensis</name>
    <name type="common">Para rubber tree</name>
    <name type="synonym">Siphonia brasiliensis</name>
    <dbReference type="NCBI Taxonomy" id="3981"/>
    <lineage>
        <taxon>Eukaryota</taxon>
        <taxon>Viridiplantae</taxon>
        <taxon>Streptophyta</taxon>
        <taxon>Embryophyta</taxon>
        <taxon>Tracheophyta</taxon>
        <taxon>Spermatophyta</taxon>
        <taxon>Magnoliopsida</taxon>
        <taxon>eudicotyledons</taxon>
        <taxon>Gunneridae</taxon>
        <taxon>Pentapetalae</taxon>
        <taxon>rosids</taxon>
        <taxon>fabids</taxon>
        <taxon>Malpighiales</taxon>
        <taxon>Euphorbiaceae</taxon>
        <taxon>Crotonoideae</taxon>
        <taxon>Micrandreae</taxon>
        <taxon>Hevea</taxon>
    </lineage>
</organism>
<dbReference type="PANTHER" id="PTHR47723:SF19">
    <property type="entry name" value="POLYNUCLEOTIDYL TRANSFERASE, RIBONUCLEASE H-LIKE SUPERFAMILY PROTEIN"/>
    <property type="match status" value="1"/>
</dbReference>
<comment type="caution">
    <text evidence="1">The sequence shown here is derived from an EMBL/GenBank/DDBJ whole genome shotgun (WGS) entry which is preliminary data.</text>
</comment>
<keyword evidence="2" id="KW-1185">Reference proteome</keyword>
<reference evidence="1 2" key="1">
    <citation type="journal article" date="2020" name="Mol. Plant">
        <title>The Chromosome-Based Rubber Tree Genome Provides New Insights into Spurge Genome Evolution and Rubber Biosynthesis.</title>
        <authorList>
            <person name="Liu J."/>
            <person name="Shi C."/>
            <person name="Shi C.C."/>
            <person name="Li W."/>
            <person name="Zhang Q.J."/>
            <person name="Zhang Y."/>
            <person name="Li K."/>
            <person name="Lu H.F."/>
            <person name="Shi C."/>
            <person name="Zhu S.T."/>
            <person name="Xiao Z.Y."/>
            <person name="Nan H."/>
            <person name="Yue Y."/>
            <person name="Zhu X.G."/>
            <person name="Wu Y."/>
            <person name="Hong X.N."/>
            <person name="Fan G.Y."/>
            <person name="Tong Y."/>
            <person name="Zhang D."/>
            <person name="Mao C.L."/>
            <person name="Liu Y.L."/>
            <person name="Hao S.J."/>
            <person name="Liu W.Q."/>
            <person name="Lv M.Q."/>
            <person name="Zhang H.B."/>
            <person name="Liu Y."/>
            <person name="Hu-Tang G.R."/>
            <person name="Wang J.P."/>
            <person name="Wang J.H."/>
            <person name="Sun Y.H."/>
            <person name="Ni S.B."/>
            <person name="Chen W.B."/>
            <person name="Zhang X.C."/>
            <person name="Jiao Y.N."/>
            <person name="Eichler E.E."/>
            <person name="Li G.H."/>
            <person name="Liu X."/>
            <person name="Gao L.Z."/>
        </authorList>
    </citation>
    <scope>NUCLEOTIDE SEQUENCE [LARGE SCALE GENOMIC DNA]</scope>
    <source>
        <strain evidence="2">cv. GT1</strain>
        <tissue evidence="1">Leaf</tissue>
    </source>
</reference>
<name>A0A6A6L543_HEVBR</name>
<dbReference type="EMBL" id="JAAGAX010000013">
    <property type="protein sequence ID" value="KAF2296471.1"/>
    <property type="molecule type" value="Genomic_DNA"/>
</dbReference>
<dbReference type="PANTHER" id="PTHR47723">
    <property type="entry name" value="OS05G0353850 PROTEIN"/>
    <property type="match status" value="1"/>
</dbReference>
<dbReference type="Proteomes" id="UP000467840">
    <property type="component" value="Chromosome 7"/>
</dbReference>
<evidence type="ECO:0000313" key="2">
    <source>
        <dbReference type="Proteomes" id="UP000467840"/>
    </source>
</evidence>
<gene>
    <name evidence="1" type="ORF">GH714_038327</name>
</gene>